<keyword evidence="2" id="KW-0963">Cytoplasm</keyword>
<dbReference type="EMBL" id="JBHLUB010000028">
    <property type="protein sequence ID" value="MFC0582096.1"/>
    <property type="molecule type" value="Genomic_DNA"/>
</dbReference>
<comment type="caution">
    <text evidence="2">Lacks conserved residue(s) required for the propagation of feature annotation.</text>
</comment>
<dbReference type="PANTHER" id="PTHR32268">
    <property type="entry name" value="HOMOSERINE O-ACETYLTRANSFERASE"/>
    <property type="match status" value="1"/>
</dbReference>
<dbReference type="InterPro" id="IPR000073">
    <property type="entry name" value="AB_hydrolase_1"/>
</dbReference>
<reference evidence="4 5" key="1">
    <citation type="submission" date="2024-09" db="EMBL/GenBank/DDBJ databases">
        <authorList>
            <person name="Sun Q."/>
            <person name="Mori K."/>
        </authorList>
    </citation>
    <scope>NUCLEOTIDE SEQUENCE [LARGE SCALE GENOMIC DNA]</scope>
    <source>
        <strain evidence="4 5">NCAIM B.02604</strain>
    </source>
</reference>
<comment type="subunit">
    <text evidence="2">Homodimer.</text>
</comment>
<feature type="binding site" evidence="2">
    <location>
        <position position="357"/>
    </location>
    <ligand>
        <name>substrate</name>
    </ligand>
</feature>
<dbReference type="NCBIfam" id="TIGR01392">
    <property type="entry name" value="homoserO_Ac_trn"/>
    <property type="match status" value="1"/>
</dbReference>
<feature type="active site" description="Nucleophile" evidence="2">
    <location>
        <position position="155"/>
    </location>
</feature>
<feature type="active site" evidence="2">
    <location>
        <position position="356"/>
    </location>
</feature>
<dbReference type="Proteomes" id="UP001589862">
    <property type="component" value="Unassembled WGS sequence"/>
</dbReference>
<comment type="function">
    <text evidence="2">Transfers an acetyl group from acetyl-CoA to L-homoserine, forming acetyl-L-homoserine.</text>
</comment>
<keyword evidence="1 2" id="KW-0808">Transferase</keyword>
<feature type="active site" evidence="2">
    <location>
        <position position="322"/>
    </location>
</feature>
<evidence type="ECO:0000259" key="3">
    <source>
        <dbReference type="Pfam" id="PF00561"/>
    </source>
</evidence>
<name>A0ABV6PBW8_9MICC</name>
<feature type="domain" description="AB hydrolase-1" evidence="3">
    <location>
        <begin position="52"/>
        <end position="341"/>
    </location>
</feature>
<evidence type="ECO:0000256" key="2">
    <source>
        <dbReference type="HAMAP-Rule" id="MF_00296"/>
    </source>
</evidence>
<accession>A0ABV6PBW8</accession>
<dbReference type="GO" id="GO:0004414">
    <property type="term" value="F:homoserine O-acetyltransferase activity"/>
    <property type="evidence" value="ECO:0007669"/>
    <property type="project" value="UniProtKB-EC"/>
</dbReference>
<comment type="caution">
    <text evidence="4">The sequence shown here is derived from an EMBL/GenBank/DDBJ whole genome shotgun (WGS) entry which is preliminary data.</text>
</comment>
<dbReference type="Gene3D" id="1.10.1740.110">
    <property type="match status" value="1"/>
</dbReference>
<feature type="binding site" evidence="2">
    <location>
        <position position="224"/>
    </location>
    <ligand>
        <name>substrate</name>
    </ligand>
</feature>
<sequence length="379" mass="41094">MTLSVEDTRMIYQDGPQKKARIGTFDFETGARLKNVEIAFETWGTLNEAGTNAVLIVHALTGDTHVTASPENPAPGWWEQLVGPGKPIDTNHWFVVAPNILGGCYGSTGPASLDEYGLPYGSRFPFVTIRDSVRAEAAMADLLGIKSFKAVIGGSLGGARALEWAATYPDRVEGAAVIASNAYTTAEQIAFSQAQINAIQLDPLYNDGDYYAGAAPTGGLGIARRIAHITYRSEGELGGRFGRKHQEAENPLGWPQRRQGRYQIESYLDYQAAKLVDRFDANSYVSITESLMTHDVGRDRGGLANALAQVKAKMFICAVTSDRLFFPEQSEELANLLPEVEGQPVPVHMIDSPIGHDGFLTQIEQVADAMVETLGLQAE</sequence>
<comment type="pathway">
    <text evidence="2">Amino-acid biosynthesis; L-methionine biosynthesis via de novo pathway; O-acetyl-L-homoserine from L-homoserine: step 1/1.</text>
</comment>
<dbReference type="RefSeq" id="WP_377459001.1">
    <property type="nucleotide sequence ID" value="NZ_JBHLUB010000028.1"/>
</dbReference>
<protein>
    <recommendedName>
        <fullName evidence="2">Homoserine O-acetyltransferase</fullName>
        <shortName evidence="2">HAT</shortName>
        <ecNumber evidence="2">2.3.1.31</ecNumber>
    </recommendedName>
    <alternativeName>
        <fullName evidence="2">Homoserine transacetylase</fullName>
        <shortName evidence="2">HTA</shortName>
    </alternativeName>
</protein>
<comment type="subcellular location">
    <subcellularLocation>
        <location evidence="2">Cytoplasm</location>
    </subcellularLocation>
</comment>
<keyword evidence="5" id="KW-1185">Reference proteome</keyword>
<evidence type="ECO:0000313" key="4">
    <source>
        <dbReference type="EMBL" id="MFC0582096.1"/>
    </source>
</evidence>
<dbReference type="Pfam" id="PF00561">
    <property type="entry name" value="Abhydrolase_1"/>
    <property type="match status" value="1"/>
</dbReference>
<evidence type="ECO:0000256" key="1">
    <source>
        <dbReference type="ARBA" id="ARBA00022679"/>
    </source>
</evidence>
<dbReference type="NCBIfam" id="NF001209">
    <property type="entry name" value="PRK00175.1"/>
    <property type="match status" value="1"/>
</dbReference>
<dbReference type="PANTHER" id="PTHR32268:SF11">
    <property type="entry name" value="HOMOSERINE O-ACETYLTRANSFERASE"/>
    <property type="match status" value="1"/>
</dbReference>
<proteinExistence type="inferred from homology"/>
<dbReference type="PIRSF" id="PIRSF000443">
    <property type="entry name" value="Homoser_Ac_trans"/>
    <property type="match status" value="1"/>
</dbReference>
<dbReference type="SUPFAM" id="SSF53474">
    <property type="entry name" value="alpha/beta-Hydrolases"/>
    <property type="match status" value="1"/>
</dbReference>
<keyword evidence="2 4" id="KW-0012">Acyltransferase</keyword>
<gene>
    <name evidence="2" type="primary">metXA</name>
    <name evidence="4" type="ORF">ACFFFR_06825</name>
</gene>
<dbReference type="HAMAP" id="MF_00296">
    <property type="entry name" value="MetX_acyltransf"/>
    <property type="match status" value="1"/>
</dbReference>
<dbReference type="Gene3D" id="3.40.50.1820">
    <property type="entry name" value="alpha/beta hydrolase"/>
    <property type="match status" value="1"/>
</dbReference>
<comment type="similarity">
    <text evidence="2">Belongs to the AB hydrolase superfamily. MetX family.</text>
</comment>
<organism evidence="4 5">
    <name type="scientific">Micrococcoides hystricis</name>
    <dbReference type="NCBI Taxonomy" id="1572761"/>
    <lineage>
        <taxon>Bacteria</taxon>
        <taxon>Bacillati</taxon>
        <taxon>Actinomycetota</taxon>
        <taxon>Actinomycetes</taxon>
        <taxon>Micrococcales</taxon>
        <taxon>Micrococcaceae</taxon>
        <taxon>Micrococcoides</taxon>
    </lineage>
</organism>
<dbReference type="EC" id="2.3.1.31" evidence="2"/>
<keyword evidence="2" id="KW-0486">Methionine biosynthesis</keyword>
<keyword evidence="2" id="KW-0028">Amino-acid biosynthesis</keyword>
<dbReference type="InterPro" id="IPR008220">
    <property type="entry name" value="HAT_MetX-like"/>
</dbReference>
<comment type="catalytic activity">
    <reaction evidence="2">
        <text>L-homoserine + acetyl-CoA = O-acetyl-L-homoserine + CoA</text>
        <dbReference type="Rhea" id="RHEA:13701"/>
        <dbReference type="ChEBI" id="CHEBI:57287"/>
        <dbReference type="ChEBI" id="CHEBI:57288"/>
        <dbReference type="ChEBI" id="CHEBI:57476"/>
        <dbReference type="ChEBI" id="CHEBI:57716"/>
        <dbReference type="EC" id="2.3.1.31"/>
    </reaction>
</comment>
<evidence type="ECO:0000313" key="5">
    <source>
        <dbReference type="Proteomes" id="UP001589862"/>
    </source>
</evidence>
<dbReference type="InterPro" id="IPR029058">
    <property type="entry name" value="AB_hydrolase_fold"/>
</dbReference>